<dbReference type="Pfam" id="PF13380">
    <property type="entry name" value="CoA_binding_2"/>
    <property type="match status" value="1"/>
</dbReference>
<sequence length="895" mass="93303">MTAEPDPERAPYPHEWEADVVLSDGGVVHLRPARPADREALRAMHSRMSPRSLYLRYFTAVGEVPDTLLDIVTEVDHRTSVALLAELGGDVIAAGTYHLDPVRDAAEVAFAVEDAHQGRGLGSILLEHLAAAAQERGIPRFTAEVLSENRSMVRVFLDAGYQVTREFSSGIVDLEFDIAPTDASRAVALSREQRAESRSIARLVAPRSIAVIGASNDPTKLGHAVLSNLLAGSFVGPVYPVNPDSLSVQSIRAYRTVTDIPDPVDVAVVAVPAATVAEVIEGCRAKGVHGLMIVTAGFADAGLTPDDAGGAAGAEAQRRMVAVARANGMRVLGPNCLGMVNTAPGVTMNATLAPVGPPPGRVGFFCQSGALGIAVLADAAARGLGLSTFVSAGNRADVSGNDLLQFWQGDQRTEVVLLYLESFGNPRKFARLARTLARSKPVIAVKSGRHAVLSPGLRASSTALSDTAVATVFAQSGVIRTDTLAQAFDVAQLLATQPLPRSQAVAVIGNSTALGVLAVDACLEASLTVAGDGPVDLGVNVTPQELAHAVQAAIDDPTVGSVVVVYVPPVATPGLQHADALREVSIRSEIPVISTFLAVEGLVERLTVPTADGGAGRGSVPSFRTPERAVTALALAARYAVWRARPTGVEMRPTDADPAAARTHLETLIGSQPRVLDDAELATLLSHYGIRITDFEVAGTAESAVAAADRLGFPVTLKTFAREDREDLQGSGVRTSLTTPDQVVAAYGVLRSLAGPTVYVQQQARVGAGAVSTVFGITADPSFGALVSFGIGGLATDLLDDRGYRAVPLTDQDAADLLLEPRAAPLLDGYRGRVSVEKQPLQDIALALSAIADDVPEIVELQLRVLAGAGGVAVLGASGTIGPPPARPDLRRRMR</sequence>
<dbReference type="InterPro" id="IPR011761">
    <property type="entry name" value="ATP-grasp"/>
</dbReference>
<dbReference type="Gene3D" id="3.40.630.30">
    <property type="match status" value="1"/>
</dbReference>
<dbReference type="InterPro" id="IPR032875">
    <property type="entry name" value="Succ_CoA_lig_flav_dom"/>
</dbReference>
<dbReference type="InterPro" id="IPR000182">
    <property type="entry name" value="GNAT_dom"/>
</dbReference>
<dbReference type="SMART" id="SM00881">
    <property type="entry name" value="CoA_binding"/>
    <property type="match status" value="1"/>
</dbReference>
<dbReference type="PANTHER" id="PTHR42793">
    <property type="entry name" value="COA BINDING DOMAIN CONTAINING PROTEIN"/>
    <property type="match status" value="1"/>
</dbReference>
<dbReference type="PROSITE" id="PS50975">
    <property type="entry name" value="ATP_GRASP"/>
    <property type="match status" value="1"/>
</dbReference>
<dbReference type="SUPFAM" id="SSF56059">
    <property type="entry name" value="Glutathione synthetase ATP-binding domain-like"/>
    <property type="match status" value="1"/>
</dbReference>
<accession>A0AAU8DMG7</accession>
<dbReference type="InterPro" id="IPR036291">
    <property type="entry name" value="NAD(P)-bd_dom_sf"/>
</dbReference>
<dbReference type="InterPro" id="IPR013815">
    <property type="entry name" value="ATP_grasp_subdomain_1"/>
</dbReference>
<dbReference type="GO" id="GO:0016747">
    <property type="term" value="F:acyltransferase activity, transferring groups other than amino-acyl groups"/>
    <property type="evidence" value="ECO:0007669"/>
    <property type="project" value="InterPro"/>
</dbReference>
<dbReference type="EMBL" id="CP159218">
    <property type="protein sequence ID" value="XCG62412.1"/>
    <property type="molecule type" value="Genomic_DNA"/>
</dbReference>
<dbReference type="InterPro" id="IPR016181">
    <property type="entry name" value="Acyl_CoA_acyltransferase"/>
</dbReference>
<dbReference type="SUPFAM" id="SSF52210">
    <property type="entry name" value="Succinyl-CoA synthetase domains"/>
    <property type="match status" value="2"/>
</dbReference>
<keyword evidence="4" id="KW-0808">Transferase</keyword>
<dbReference type="Gene3D" id="3.30.1490.20">
    <property type="entry name" value="ATP-grasp fold, A domain"/>
    <property type="match status" value="1"/>
</dbReference>
<evidence type="ECO:0000259" key="3">
    <source>
        <dbReference type="PROSITE" id="PS51186"/>
    </source>
</evidence>
<keyword evidence="1" id="KW-0067">ATP-binding</keyword>
<dbReference type="Pfam" id="PF13549">
    <property type="entry name" value="ATP-grasp_5"/>
    <property type="match status" value="1"/>
</dbReference>
<dbReference type="GO" id="GO:0046872">
    <property type="term" value="F:metal ion binding"/>
    <property type="evidence" value="ECO:0007669"/>
    <property type="project" value="InterPro"/>
</dbReference>
<feature type="domain" description="ATP-grasp" evidence="2">
    <location>
        <begin position="682"/>
        <end position="733"/>
    </location>
</feature>
<name>A0AAU8DMG7_9ACTN</name>
<dbReference type="SUPFAM" id="SSF55729">
    <property type="entry name" value="Acyl-CoA N-acyltransferases (Nat)"/>
    <property type="match status" value="1"/>
</dbReference>
<gene>
    <name evidence="4" type="ORF">ABLG96_14265</name>
</gene>
<dbReference type="PANTHER" id="PTHR42793:SF1">
    <property type="entry name" value="PEPTIDYL-LYSINE N-ACETYLTRANSFERASE PATZ"/>
    <property type="match status" value="1"/>
</dbReference>
<proteinExistence type="predicted"/>
<dbReference type="Pfam" id="PF13607">
    <property type="entry name" value="Succ_CoA_lig"/>
    <property type="match status" value="1"/>
</dbReference>
<dbReference type="CDD" id="cd04301">
    <property type="entry name" value="NAT_SF"/>
    <property type="match status" value="1"/>
</dbReference>
<dbReference type="GO" id="GO:0005524">
    <property type="term" value="F:ATP binding"/>
    <property type="evidence" value="ECO:0007669"/>
    <property type="project" value="UniProtKB-UniRule"/>
</dbReference>
<dbReference type="InterPro" id="IPR016102">
    <property type="entry name" value="Succinyl-CoA_synth-like"/>
</dbReference>
<dbReference type="SUPFAM" id="SSF51735">
    <property type="entry name" value="NAD(P)-binding Rossmann-fold domains"/>
    <property type="match status" value="1"/>
</dbReference>
<reference evidence="4" key="1">
    <citation type="submission" date="2024-05" db="EMBL/GenBank/DDBJ databases">
        <authorList>
            <person name="Cai S.Y."/>
            <person name="Jin L.M."/>
            <person name="Li H.R."/>
        </authorList>
    </citation>
    <scope>NUCLEOTIDE SEQUENCE</scope>
    <source>
        <strain evidence="4">A5-74</strain>
    </source>
</reference>
<dbReference type="Gene3D" id="3.30.470.20">
    <property type="entry name" value="ATP-grasp fold, B domain"/>
    <property type="match status" value="1"/>
</dbReference>
<dbReference type="PROSITE" id="PS51186">
    <property type="entry name" value="GNAT"/>
    <property type="match status" value="1"/>
</dbReference>
<dbReference type="InterPro" id="IPR003781">
    <property type="entry name" value="CoA-bd"/>
</dbReference>
<protein>
    <submittedName>
        <fullName evidence="4">GNAT family N-acetyltransferase</fullName>
        <ecNumber evidence="4">2.3.1.-</ecNumber>
    </submittedName>
</protein>
<evidence type="ECO:0000259" key="2">
    <source>
        <dbReference type="PROSITE" id="PS50975"/>
    </source>
</evidence>
<dbReference type="Pfam" id="PF00583">
    <property type="entry name" value="Acetyltransf_1"/>
    <property type="match status" value="1"/>
</dbReference>
<organism evidence="4">
    <name type="scientific">Nakamurella sp. A5-74</name>
    <dbReference type="NCBI Taxonomy" id="3158264"/>
    <lineage>
        <taxon>Bacteria</taxon>
        <taxon>Bacillati</taxon>
        <taxon>Actinomycetota</taxon>
        <taxon>Actinomycetes</taxon>
        <taxon>Nakamurellales</taxon>
        <taxon>Nakamurellaceae</taxon>
        <taxon>Nakamurella</taxon>
    </lineage>
</organism>
<dbReference type="EC" id="2.3.1.-" evidence="4"/>
<dbReference type="AlphaFoldDB" id="A0AAU8DMG7"/>
<dbReference type="Gene3D" id="3.40.50.720">
    <property type="entry name" value="NAD(P)-binding Rossmann-like Domain"/>
    <property type="match status" value="1"/>
</dbReference>
<evidence type="ECO:0000256" key="1">
    <source>
        <dbReference type="PROSITE-ProRule" id="PRU00409"/>
    </source>
</evidence>
<keyword evidence="4" id="KW-0012">Acyltransferase</keyword>
<keyword evidence="1" id="KW-0547">Nucleotide-binding</keyword>
<feature type="domain" description="N-acetyltransferase" evidence="3">
    <location>
        <begin position="28"/>
        <end position="179"/>
    </location>
</feature>
<evidence type="ECO:0000313" key="4">
    <source>
        <dbReference type="EMBL" id="XCG62412.1"/>
    </source>
</evidence>
<dbReference type="RefSeq" id="WP_353648027.1">
    <property type="nucleotide sequence ID" value="NZ_CP159218.1"/>
</dbReference>
<dbReference type="Gene3D" id="3.40.50.261">
    <property type="entry name" value="Succinyl-CoA synthetase domains"/>
    <property type="match status" value="2"/>
</dbReference>